<keyword evidence="7" id="KW-1185">Reference proteome</keyword>
<dbReference type="SMART" id="SM00824">
    <property type="entry name" value="PKS_TE"/>
    <property type="match status" value="1"/>
</dbReference>
<dbReference type="GO" id="GO:0016787">
    <property type="term" value="F:hydrolase activity"/>
    <property type="evidence" value="ECO:0007669"/>
    <property type="project" value="UniProtKB-KW"/>
</dbReference>
<protein>
    <recommendedName>
        <fullName evidence="2">Thioesterase TesA</fullName>
    </recommendedName>
</protein>
<dbReference type="InterPro" id="IPR020802">
    <property type="entry name" value="TesA-like"/>
</dbReference>
<evidence type="ECO:0000256" key="4">
    <source>
        <dbReference type="ARBA" id="ARBA00024293"/>
    </source>
</evidence>
<evidence type="ECO:0000256" key="1">
    <source>
        <dbReference type="ARBA" id="ARBA00007169"/>
    </source>
</evidence>
<dbReference type="Proteomes" id="UP000641514">
    <property type="component" value="Unassembled WGS sequence"/>
</dbReference>
<reference evidence="6" key="2">
    <citation type="submission" date="2020-09" db="EMBL/GenBank/DDBJ databases">
        <authorList>
            <person name="Sun Q."/>
            <person name="Zhou Y."/>
        </authorList>
    </citation>
    <scope>NUCLEOTIDE SEQUENCE</scope>
    <source>
        <strain evidence="6">CGMCC 1.15478</strain>
    </source>
</reference>
<evidence type="ECO:0000256" key="3">
    <source>
        <dbReference type="ARBA" id="ARBA00022801"/>
    </source>
</evidence>
<organism evidence="6 7">
    <name type="scientific">Hoyosella rhizosphaerae</name>
    <dbReference type="NCBI Taxonomy" id="1755582"/>
    <lineage>
        <taxon>Bacteria</taxon>
        <taxon>Bacillati</taxon>
        <taxon>Actinomycetota</taxon>
        <taxon>Actinomycetes</taxon>
        <taxon>Mycobacteriales</taxon>
        <taxon>Hoyosellaceae</taxon>
        <taxon>Hoyosella</taxon>
    </lineage>
</organism>
<proteinExistence type="inferred from homology"/>
<reference evidence="6" key="1">
    <citation type="journal article" date="2014" name="Int. J. Syst. Evol. Microbiol.">
        <title>Complete genome sequence of Corynebacterium casei LMG S-19264T (=DSM 44701T), isolated from a smear-ripened cheese.</title>
        <authorList>
            <consortium name="US DOE Joint Genome Institute (JGI-PGF)"/>
            <person name="Walter F."/>
            <person name="Albersmeier A."/>
            <person name="Kalinowski J."/>
            <person name="Ruckert C."/>
        </authorList>
    </citation>
    <scope>NUCLEOTIDE SEQUENCE</scope>
    <source>
        <strain evidence="6">CGMCC 1.15478</strain>
    </source>
</reference>
<accession>A0A916UA12</accession>
<gene>
    <name evidence="6" type="primary">rifR</name>
    <name evidence="6" type="ORF">GCM10011410_17310</name>
</gene>
<dbReference type="Gene3D" id="3.40.50.1820">
    <property type="entry name" value="alpha/beta hydrolase"/>
    <property type="match status" value="1"/>
</dbReference>
<dbReference type="InterPro" id="IPR001031">
    <property type="entry name" value="Thioesterase"/>
</dbReference>
<evidence type="ECO:0000313" key="6">
    <source>
        <dbReference type="EMBL" id="GGC65367.1"/>
    </source>
</evidence>
<comment type="caution">
    <text evidence="6">The sequence shown here is derived from an EMBL/GenBank/DDBJ whole genome shotgun (WGS) entry which is preliminary data.</text>
</comment>
<dbReference type="SUPFAM" id="SSF53474">
    <property type="entry name" value="alpha/beta-Hydrolases"/>
    <property type="match status" value="1"/>
</dbReference>
<dbReference type="Pfam" id="PF00975">
    <property type="entry name" value="Thioesterase"/>
    <property type="match status" value="1"/>
</dbReference>
<dbReference type="GO" id="GO:0008610">
    <property type="term" value="P:lipid biosynthetic process"/>
    <property type="evidence" value="ECO:0007669"/>
    <property type="project" value="TreeGrafter"/>
</dbReference>
<evidence type="ECO:0000313" key="7">
    <source>
        <dbReference type="Proteomes" id="UP000641514"/>
    </source>
</evidence>
<comment type="catalytic activity">
    <reaction evidence="4">
        <text>a fatty acyl-CoA + H2O = a fatty acid + CoA + H(+)</text>
        <dbReference type="Rhea" id="RHEA:16781"/>
        <dbReference type="ChEBI" id="CHEBI:15377"/>
        <dbReference type="ChEBI" id="CHEBI:15378"/>
        <dbReference type="ChEBI" id="CHEBI:28868"/>
        <dbReference type="ChEBI" id="CHEBI:57287"/>
        <dbReference type="ChEBI" id="CHEBI:77636"/>
    </reaction>
</comment>
<dbReference type="PANTHER" id="PTHR11487:SF0">
    <property type="entry name" value="S-ACYL FATTY ACID SYNTHASE THIOESTERASE, MEDIUM CHAIN"/>
    <property type="match status" value="1"/>
</dbReference>
<feature type="domain" description="Thioesterase TesA-like" evidence="5">
    <location>
        <begin position="24"/>
        <end position="255"/>
    </location>
</feature>
<evidence type="ECO:0000259" key="5">
    <source>
        <dbReference type="SMART" id="SM00824"/>
    </source>
</evidence>
<comment type="similarity">
    <text evidence="1">Belongs to the thioesterase family.</text>
</comment>
<dbReference type="AlphaFoldDB" id="A0A916UA12"/>
<name>A0A916UA12_9ACTN</name>
<dbReference type="EMBL" id="BMJH01000002">
    <property type="protein sequence ID" value="GGC65367.1"/>
    <property type="molecule type" value="Genomic_DNA"/>
</dbReference>
<dbReference type="RefSeq" id="WP_229675875.1">
    <property type="nucleotide sequence ID" value="NZ_BMJH01000002.1"/>
</dbReference>
<dbReference type="InterPro" id="IPR029058">
    <property type="entry name" value="AB_hydrolase_fold"/>
</dbReference>
<sequence length="256" mass="27773">MSFAQSPWLRTFKTPPGAAKIDLVCCPAAGGAASLYHAIATELAPTVSVAAVQYPGRQDRLGDPMIDNIVGLSEEIARAILKCRTSPPSRRLALFGHSMGATVAFETARRLAEGKQEPAHVIISGRIPPHRTLDTVVHQGSDETLIGELERLANDPASVQILREVPEIAEMVLPSVRNDYKAVETYRFEAKSDGPALSCPITVFVADDDPTVTIEQAREWAQHTSGELNVVTFSGRHFYLDEQPAAVAKHITEVLL</sequence>
<dbReference type="InterPro" id="IPR012223">
    <property type="entry name" value="TEII"/>
</dbReference>
<evidence type="ECO:0000256" key="2">
    <source>
        <dbReference type="ARBA" id="ARBA00015007"/>
    </source>
</evidence>
<dbReference type="PANTHER" id="PTHR11487">
    <property type="entry name" value="THIOESTERASE"/>
    <property type="match status" value="1"/>
</dbReference>
<keyword evidence="3 6" id="KW-0378">Hydrolase</keyword>